<reference evidence="2" key="2">
    <citation type="journal article" date="2022" name="Microbiol. Resour. Announc.">
        <title>Metagenome Sequencing to Explore Phylogenomics of Terrestrial Cyanobacteria.</title>
        <authorList>
            <person name="Ward R.D."/>
            <person name="Stajich J.E."/>
            <person name="Johansen J.R."/>
            <person name="Huntemann M."/>
            <person name="Clum A."/>
            <person name="Foster B."/>
            <person name="Foster B."/>
            <person name="Roux S."/>
            <person name="Palaniappan K."/>
            <person name="Varghese N."/>
            <person name="Mukherjee S."/>
            <person name="Reddy T.B.K."/>
            <person name="Daum C."/>
            <person name="Copeland A."/>
            <person name="Chen I.A."/>
            <person name="Ivanova N.N."/>
            <person name="Kyrpides N.C."/>
            <person name="Shapiro N."/>
            <person name="Eloe-Fadrosh E.A."/>
            <person name="Pietrasiak N."/>
        </authorList>
    </citation>
    <scope>NUCLEOTIDE SEQUENCE</scope>
    <source>
        <strain evidence="2">UHER 2000/2452</strain>
    </source>
</reference>
<evidence type="ECO:0000313" key="3">
    <source>
        <dbReference type="Proteomes" id="UP000757435"/>
    </source>
</evidence>
<evidence type="ECO:0000313" key="2">
    <source>
        <dbReference type="EMBL" id="MBW4661109.1"/>
    </source>
</evidence>
<feature type="region of interest" description="Disordered" evidence="1">
    <location>
        <begin position="211"/>
        <end position="252"/>
    </location>
</feature>
<dbReference type="Proteomes" id="UP000757435">
    <property type="component" value="Unassembled WGS sequence"/>
</dbReference>
<sequence>MSIQRQYSLPSCKLILEGKSSEGQDSFSQNLDKQGLDQEVRSFDRPLISEVDTIECYFSGYEKPLRGGRVFLESLASTVSTYVQGFLSGIPHGAYVDRQHSHKLVELERIDQNLHRLMVQPQVADGAALTTAPQQFDLTTVQLFDLVEAIDRFHADEQTLPDFKLNLAPVPKRYVMAQEPIAKRAAAPALGTAGLAIAALALFFIPAPPVQRPEPASATSSQTAVSPSVSPSAASPPNPPPSPAASPGAGTAEEASALLLTTAPEITDPAEQERLKTVLYEKIDPAWKITPTFQTPLEYQAGVAANGDLVGYQFLNDEALQYKQEVPLLDLLRIPAAAPNVTGAESQEAIARFRVVFKPDGVLEVSPWYGQPPTEPSPSPSP</sequence>
<dbReference type="InterPro" id="IPR025569">
    <property type="entry name" value="DUF4335"/>
</dbReference>
<gene>
    <name evidence="2" type="ORF">KME15_20735</name>
</gene>
<feature type="compositionally biased region" description="Pro residues" evidence="1">
    <location>
        <begin position="234"/>
        <end position="244"/>
    </location>
</feature>
<reference evidence="2" key="1">
    <citation type="submission" date="2021-05" db="EMBL/GenBank/DDBJ databases">
        <authorList>
            <person name="Pietrasiak N."/>
            <person name="Ward R."/>
            <person name="Stajich J.E."/>
            <person name="Kurbessoian T."/>
        </authorList>
    </citation>
    <scope>NUCLEOTIDE SEQUENCE</scope>
    <source>
        <strain evidence="2">UHER 2000/2452</strain>
    </source>
</reference>
<proteinExistence type="predicted"/>
<name>A0A951QEK3_9CYAN</name>
<accession>A0A951QEK3</accession>
<dbReference type="AlphaFoldDB" id="A0A951QEK3"/>
<comment type="caution">
    <text evidence="2">The sequence shown here is derived from an EMBL/GenBank/DDBJ whole genome shotgun (WGS) entry which is preliminary data.</text>
</comment>
<dbReference type="Pfam" id="PF14233">
    <property type="entry name" value="DUF4335"/>
    <property type="match status" value="1"/>
</dbReference>
<dbReference type="EMBL" id="JAHHHD010000030">
    <property type="protein sequence ID" value="MBW4661109.1"/>
    <property type="molecule type" value="Genomic_DNA"/>
</dbReference>
<protein>
    <submittedName>
        <fullName evidence="2">DUF4335 domain-containing protein</fullName>
    </submittedName>
</protein>
<evidence type="ECO:0000256" key="1">
    <source>
        <dbReference type="SAM" id="MobiDB-lite"/>
    </source>
</evidence>
<feature type="compositionally biased region" description="Low complexity" evidence="1">
    <location>
        <begin position="215"/>
        <end position="233"/>
    </location>
</feature>
<organism evidence="2 3">
    <name type="scientific">Drouetiella hepatica Uher 2000/2452</name>
    <dbReference type="NCBI Taxonomy" id="904376"/>
    <lineage>
        <taxon>Bacteria</taxon>
        <taxon>Bacillati</taxon>
        <taxon>Cyanobacteriota</taxon>
        <taxon>Cyanophyceae</taxon>
        <taxon>Oculatellales</taxon>
        <taxon>Oculatellaceae</taxon>
        <taxon>Drouetiella</taxon>
    </lineage>
</organism>